<proteinExistence type="predicted"/>
<dbReference type="AlphaFoldDB" id="A0AAD5KF10"/>
<keyword evidence="2" id="KW-1185">Reference proteome</keyword>
<sequence>MDPIPRVDVKHIEKFDGTNFQQWKHGLTMQLELSGLQDLVENVKKVSIFDK</sequence>
<comment type="caution">
    <text evidence="1">The sequence shown here is derived from an EMBL/GenBank/DDBJ whole genome shotgun (WGS) entry which is preliminary data.</text>
</comment>
<name>A0AAD5KF10_9CRUS</name>
<dbReference type="Proteomes" id="UP000820818">
    <property type="component" value="Unassembled WGS sequence"/>
</dbReference>
<gene>
    <name evidence="1" type="ORF">GHT06_007641</name>
</gene>
<dbReference type="EMBL" id="WJBH02000110">
    <property type="protein sequence ID" value="KAI9550641.1"/>
    <property type="molecule type" value="Genomic_DNA"/>
</dbReference>
<reference evidence="1" key="1">
    <citation type="submission" date="2022-05" db="EMBL/GenBank/DDBJ databases">
        <title>A multi-omics perspective on studying reproductive biology in Daphnia sinensis.</title>
        <authorList>
            <person name="Jia J."/>
        </authorList>
    </citation>
    <scope>NUCLEOTIDE SEQUENCE</scope>
    <source>
        <strain evidence="1">WSL</strain>
    </source>
</reference>
<protein>
    <recommendedName>
        <fullName evidence="3">Copia protein</fullName>
    </recommendedName>
</protein>
<evidence type="ECO:0000313" key="2">
    <source>
        <dbReference type="Proteomes" id="UP000820818"/>
    </source>
</evidence>
<evidence type="ECO:0000313" key="1">
    <source>
        <dbReference type="EMBL" id="KAI9550641.1"/>
    </source>
</evidence>
<evidence type="ECO:0008006" key="3">
    <source>
        <dbReference type="Google" id="ProtNLM"/>
    </source>
</evidence>
<accession>A0AAD5KF10</accession>
<organism evidence="1 2">
    <name type="scientific">Daphnia sinensis</name>
    <dbReference type="NCBI Taxonomy" id="1820382"/>
    <lineage>
        <taxon>Eukaryota</taxon>
        <taxon>Metazoa</taxon>
        <taxon>Ecdysozoa</taxon>
        <taxon>Arthropoda</taxon>
        <taxon>Crustacea</taxon>
        <taxon>Branchiopoda</taxon>
        <taxon>Diplostraca</taxon>
        <taxon>Cladocera</taxon>
        <taxon>Anomopoda</taxon>
        <taxon>Daphniidae</taxon>
        <taxon>Daphnia</taxon>
        <taxon>Daphnia similis group</taxon>
    </lineage>
</organism>